<feature type="compositionally biased region" description="Low complexity" evidence="1">
    <location>
        <begin position="459"/>
        <end position="469"/>
    </location>
</feature>
<sequence>MPPLHLPPIPTAGGAMPPPHVGVGGMMTMPPPPHHHHFLPSGVPPPGAIPMPVLPHHHPPPLPPPAPSSGETTIGSNGDNGGLHLNRHPQNFAQTVVLVGLPPFLRSVRSLRDASHPCGAARTVHVGCCPPGNDVDARKFTERGMTPSIMDGLKWEAANGGIAVVKLGHYGGARDFAGGMMILARCGREGILPSGGDDGIVATTTVEDTDAAVVGPPDDGGDIVVLEAEARGTADDNDDNWRESKTKGEARESSKKHYGEKEEADHLETLRLLSDVRVHHLFNHHIPDPVPPDMIVPQPDPVPDPAVPVRLLETLTALRLRYDESVREAAELVRSGRDPASASSSSSSYVNDDQWGGHAADAGTDDGIEDGVGGGDTVGMMKLDTAKLAAAAGGAAGYDEEADPLNAPEVIKAVIAFKRRLEDQNVKGKKRRIEIVNDRMAKKVAEFLERGRREREEQQLLQRQKQQQQRQEETQQQHQAVEGEEAKLQQDTGRRGVSNLPAWMTKGSATGVVDSESGAAAPPAPEEGVGGGGGSKRKFVPSEANRDINARKQRLEVDGNTSLSEIRAANEAADELRRAEEAVALAAVVPFVAETTNEGILSADSKFPPLSPSASEPLKEYVTSQIVDYLGEEESTLIEFIMKELSKEGGCKTLSLLEEMKMVLDEVSEDFVLGLYRKMLA</sequence>
<dbReference type="EMBL" id="JALLPB020000030">
    <property type="protein sequence ID" value="KAL3823740.1"/>
    <property type="molecule type" value="Genomic_DNA"/>
</dbReference>
<feature type="region of interest" description="Disordered" evidence="1">
    <location>
        <begin position="458"/>
        <end position="551"/>
    </location>
</feature>
<organism evidence="3 4">
    <name type="scientific">Cyclostephanos tholiformis</name>
    <dbReference type="NCBI Taxonomy" id="382380"/>
    <lineage>
        <taxon>Eukaryota</taxon>
        <taxon>Sar</taxon>
        <taxon>Stramenopiles</taxon>
        <taxon>Ochrophyta</taxon>
        <taxon>Bacillariophyta</taxon>
        <taxon>Coscinodiscophyceae</taxon>
        <taxon>Thalassiosirophycidae</taxon>
        <taxon>Stephanodiscales</taxon>
        <taxon>Stephanodiscaceae</taxon>
        <taxon>Cyclostephanos</taxon>
    </lineage>
</organism>
<dbReference type="InterPro" id="IPR002483">
    <property type="entry name" value="PWI_dom"/>
</dbReference>
<protein>
    <recommendedName>
        <fullName evidence="2">PWI domain-containing protein</fullName>
    </recommendedName>
</protein>
<feature type="region of interest" description="Disordered" evidence="1">
    <location>
        <begin position="333"/>
        <end position="371"/>
    </location>
</feature>
<gene>
    <name evidence="3" type="ORF">ACHAXA_004833</name>
</gene>
<dbReference type="PROSITE" id="PS51025">
    <property type="entry name" value="PWI"/>
    <property type="match status" value="1"/>
</dbReference>
<accession>A0ABD3SH00</accession>
<dbReference type="PANTHER" id="PTHR18806:SF4">
    <property type="entry name" value="RNA-BINDING PROTEIN 25"/>
    <property type="match status" value="1"/>
</dbReference>
<dbReference type="PANTHER" id="PTHR18806">
    <property type="entry name" value="RBM25 PROTEIN"/>
    <property type="match status" value="1"/>
</dbReference>
<evidence type="ECO:0000259" key="2">
    <source>
        <dbReference type="PROSITE" id="PS51025"/>
    </source>
</evidence>
<dbReference type="InterPro" id="IPR052768">
    <property type="entry name" value="RBM25"/>
</dbReference>
<evidence type="ECO:0000313" key="4">
    <source>
        <dbReference type="Proteomes" id="UP001530377"/>
    </source>
</evidence>
<keyword evidence="4" id="KW-1185">Reference proteome</keyword>
<dbReference type="Gene3D" id="1.20.1390.10">
    <property type="entry name" value="PWI domain"/>
    <property type="match status" value="1"/>
</dbReference>
<dbReference type="AlphaFoldDB" id="A0ABD3SH00"/>
<feature type="compositionally biased region" description="Basic and acidic residues" evidence="1">
    <location>
        <begin position="484"/>
        <end position="494"/>
    </location>
</feature>
<evidence type="ECO:0000256" key="1">
    <source>
        <dbReference type="SAM" id="MobiDB-lite"/>
    </source>
</evidence>
<comment type="caution">
    <text evidence="3">The sequence shown here is derived from an EMBL/GenBank/DDBJ whole genome shotgun (WGS) entry which is preliminary data.</text>
</comment>
<dbReference type="Proteomes" id="UP001530377">
    <property type="component" value="Unassembled WGS sequence"/>
</dbReference>
<name>A0ABD3SH00_9STRA</name>
<feature type="region of interest" description="Disordered" evidence="1">
    <location>
        <begin position="229"/>
        <end position="262"/>
    </location>
</feature>
<proteinExistence type="predicted"/>
<reference evidence="3 4" key="1">
    <citation type="submission" date="2024-10" db="EMBL/GenBank/DDBJ databases">
        <title>Updated reference genomes for cyclostephanoid diatoms.</title>
        <authorList>
            <person name="Roberts W.R."/>
            <person name="Alverson A.J."/>
        </authorList>
    </citation>
    <scope>NUCLEOTIDE SEQUENCE [LARGE SCALE GENOMIC DNA]</scope>
    <source>
        <strain evidence="3 4">AJA228-03</strain>
    </source>
</reference>
<feature type="region of interest" description="Disordered" evidence="1">
    <location>
        <begin position="47"/>
        <end position="87"/>
    </location>
</feature>
<evidence type="ECO:0000313" key="3">
    <source>
        <dbReference type="EMBL" id="KAL3823740.1"/>
    </source>
</evidence>
<feature type="domain" description="PWI" evidence="2">
    <location>
        <begin position="604"/>
        <end position="681"/>
    </location>
</feature>
<dbReference type="Pfam" id="PF01480">
    <property type="entry name" value="PWI"/>
    <property type="match status" value="1"/>
</dbReference>